<dbReference type="Proteomes" id="UP001054889">
    <property type="component" value="Unassembled WGS sequence"/>
</dbReference>
<proteinExistence type="predicted"/>
<organism evidence="2 3">
    <name type="scientific">Eleusine coracana subsp. coracana</name>
    <dbReference type="NCBI Taxonomy" id="191504"/>
    <lineage>
        <taxon>Eukaryota</taxon>
        <taxon>Viridiplantae</taxon>
        <taxon>Streptophyta</taxon>
        <taxon>Embryophyta</taxon>
        <taxon>Tracheophyta</taxon>
        <taxon>Spermatophyta</taxon>
        <taxon>Magnoliopsida</taxon>
        <taxon>Liliopsida</taxon>
        <taxon>Poales</taxon>
        <taxon>Poaceae</taxon>
        <taxon>PACMAD clade</taxon>
        <taxon>Chloridoideae</taxon>
        <taxon>Cynodonteae</taxon>
        <taxon>Eleusininae</taxon>
        <taxon>Eleusine</taxon>
    </lineage>
</organism>
<evidence type="ECO:0000313" key="2">
    <source>
        <dbReference type="EMBL" id="GJN16176.1"/>
    </source>
</evidence>
<protein>
    <submittedName>
        <fullName evidence="2">Uncharacterized protein</fullName>
    </submittedName>
</protein>
<sequence length="131" mass="13605">MVGVGVSAVFSLGRSGRIISSDRGTGGGGPDHRTTCCARSTTSSTLDLASASAGLRFRPQMRPSSALEQSHLEMPTPSPDSSPAPGARSYRPCLASGGMEAARVVGRRVLRMSPRETACGEGEEIERGRSV</sequence>
<feature type="region of interest" description="Disordered" evidence="1">
    <location>
        <begin position="54"/>
        <end position="93"/>
    </location>
</feature>
<reference evidence="2" key="1">
    <citation type="journal article" date="2018" name="DNA Res.">
        <title>Multiple hybrid de novo genome assembly of finger millet, an orphan allotetraploid crop.</title>
        <authorList>
            <person name="Hatakeyama M."/>
            <person name="Aluri S."/>
            <person name="Balachadran M.T."/>
            <person name="Sivarajan S.R."/>
            <person name="Patrignani A."/>
            <person name="Gruter S."/>
            <person name="Poveda L."/>
            <person name="Shimizu-Inatsugi R."/>
            <person name="Baeten J."/>
            <person name="Francoijs K.J."/>
            <person name="Nataraja K.N."/>
            <person name="Reddy Y.A.N."/>
            <person name="Phadnis S."/>
            <person name="Ravikumar R.L."/>
            <person name="Schlapbach R."/>
            <person name="Sreeman S.M."/>
            <person name="Shimizu K.K."/>
        </authorList>
    </citation>
    <scope>NUCLEOTIDE SEQUENCE</scope>
</reference>
<dbReference type="EMBL" id="BQKI01000072">
    <property type="protein sequence ID" value="GJN16176.1"/>
    <property type="molecule type" value="Genomic_DNA"/>
</dbReference>
<accession>A0AAV5E105</accession>
<keyword evidence="3" id="KW-1185">Reference proteome</keyword>
<evidence type="ECO:0000313" key="3">
    <source>
        <dbReference type="Proteomes" id="UP001054889"/>
    </source>
</evidence>
<name>A0AAV5E105_ELECO</name>
<dbReference type="AlphaFoldDB" id="A0AAV5E105"/>
<evidence type="ECO:0000256" key="1">
    <source>
        <dbReference type="SAM" id="MobiDB-lite"/>
    </source>
</evidence>
<comment type="caution">
    <text evidence="2">The sequence shown here is derived from an EMBL/GenBank/DDBJ whole genome shotgun (WGS) entry which is preliminary data.</text>
</comment>
<gene>
    <name evidence="2" type="primary">gb03136</name>
    <name evidence="2" type="ORF">PR202_gb03136</name>
</gene>
<reference evidence="2" key="2">
    <citation type="submission" date="2021-12" db="EMBL/GenBank/DDBJ databases">
        <title>Resequencing data analysis of finger millet.</title>
        <authorList>
            <person name="Hatakeyama M."/>
            <person name="Aluri S."/>
            <person name="Balachadran M.T."/>
            <person name="Sivarajan S.R."/>
            <person name="Poveda L."/>
            <person name="Shimizu-Inatsugi R."/>
            <person name="Schlapbach R."/>
            <person name="Sreeman S.M."/>
            <person name="Shimizu K.K."/>
        </authorList>
    </citation>
    <scope>NUCLEOTIDE SEQUENCE</scope>
</reference>